<proteinExistence type="predicted"/>
<gene>
    <name evidence="2" type="ORF">UXM345_LOCUS32459</name>
</gene>
<feature type="compositionally biased region" description="Basic residues" evidence="1">
    <location>
        <begin position="188"/>
        <end position="199"/>
    </location>
</feature>
<evidence type="ECO:0000313" key="3">
    <source>
        <dbReference type="Proteomes" id="UP000663842"/>
    </source>
</evidence>
<organism evidence="2 3">
    <name type="scientific">Rotaria magnacalcarata</name>
    <dbReference type="NCBI Taxonomy" id="392030"/>
    <lineage>
        <taxon>Eukaryota</taxon>
        <taxon>Metazoa</taxon>
        <taxon>Spiralia</taxon>
        <taxon>Gnathifera</taxon>
        <taxon>Rotifera</taxon>
        <taxon>Eurotatoria</taxon>
        <taxon>Bdelloidea</taxon>
        <taxon>Philodinida</taxon>
        <taxon>Philodinidae</taxon>
        <taxon>Rotaria</taxon>
    </lineage>
</organism>
<dbReference type="EMBL" id="CAJOBF010009914">
    <property type="protein sequence ID" value="CAF4283214.1"/>
    <property type="molecule type" value="Genomic_DNA"/>
</dbReference>
<sequence>MQQPEVLTKSMRILLSDWNFKIDYKELEPNRLTTSNISVTNKPCERTTTDLLYIETDEADRFVEDEHDESLTERIRNSTTFDEVTIESSVLITSNYRSNESTKYTLCANTDFIAENQTNQSQSSAESLLDDPPLFIDMKSVKRPTFDTITNKRQIPRNGSRYLSKTSTAATRTTRKRRVSPEAASSSRPKRTRTAKNHS</sequence>
<reference evidence="2" key="1">
    <citation type="submission" date="2021-02" db="EMBL/GenBank/DDBJ databases">
        <authorList>
            <person name="Nowell W R."/>
        </authorList>
    </citation>
    <scope>NUCLEOTIDE SEQUENCE</scope>
</reference>
<evidence type="ECO:0000313" key="2">
    <source>
        <dbReference type="EMBL" id="CAF4283214.1"/>
    </source>
</evidence>
<accession>A0A820GPE8</accession>
<protein>
    <submittedName>
        <fullName evidence="2">Uncharacterized protein</fullName>
    </submittedName>
</protein>
<dbReference type="AlphaFoldDB" id="A0A820GPE8"/>
<name>A0A820GPE8_9BILA</name>
<dbReference type="Proteomes" id="UP000663842">
    <property type="component" value="Unassembled WGS sequence"/>
</dbReference>
<comment type="caution">
    <text evidence="2">The sequence shown here is derived from an EMBL/GenBank/DDBJ whole genome shotgun (WGS) entry which is preliminary data.</text>
</comment>
<feature type="region of interest" description="Disordered" evidence="1">
    <location>
        <begin position="155"/>
        <end position="199"/>
    </location>
</feature>
<evidence type="ECO:0000256" key="1">
    <source>
        <dbReference type="SAM" id="MobiDB-lite"/>
    </source>
</evidence>